<evidence type="ECO:0000313" key="7">
    <source>
        <dbReference type="Proteomes" id="UP001498398"/>
    </source>
</evidence>
<evidence type="ECO:0000313" key="6">
    <source>
        <dbReference type="EMBL" id="KAK7464300.1"/>
    </source>
</evidence>
<evidence type="ECO:0000256" key="2">
    <source>
        <dbReference type="ARBA" id="ARBA00023163"/>
    </source>
</evidence>
<keyword evidence="1" id="KW-0805">Transcription regulation</keyword>
<reference evidence="6 7" key="1">
    <citation type="submission" date="2024-01" db="EMBL/GenBank/DDBJ databases">
        <title>A draft genome for the cacao thread blight pathogen Marasmiellus scandens.</title>
        <authorList>
            <person name="Baruah I.K."/>
            <person name="Leung J."/>
            <person name="Bukari Y."/>
            <person name="Amoako-Attah I."/>
            <person name="Meinhardt L.W."/>
            <person name="Bailey B.A."/>
            <person name="Cohen S.P."/>
        </authorList>
    </citation>
    <scope>NUCLEOTIDE SEQUENCE [LARGE SCALE GENOMIC DNA]</scope>
    <source>
        <strain evidence="6 7">GH-19</strain>
    </source>
</reference>
<keyword evidence="2" id="KW-0804">Transcription</keyword>
<dbReference type="SMART" id="SM00906">
    <property type="entry name" value="Fungal_trans"/>
    <property type="match status" value="1"/>
</dbReference>
<proteinExistence type="predicted"/>
<dbReference type="Pfam" id="PF04082">
    <property type="entry name" value="Fungal_trans"/>
    <property type="match status" value="1"/>
</dbReference>
<accession>A0ABR1JQP9</accession>
<evidence type="ECO:0000256" key="3">
    <source>
        <dbReference type="ARBA" id="ARBA00023242"/>
    </source>
</evidence>
<dbReference type="CDD" id="cd12148">
    <property type="entry name" value="fungal_TF_MHR"/>
    <property type="match status" value="1"/>
</dbReference>
<sequence>MQQDQVGPETQDCPPRLPTSVPRDEFQTLFDAVLKSAVTGAKPEKFGAYVRKAVTVHVLLASKLATLASLLFPENIVSTLRSTNCLFGINLAKEHNIQFPFFDDSAPTQDVLNTSLPTKGAPPYEIRPFLSSHAVPTSTDTMSGIFKIPEGQLIPAPRGGFHYVGPASSFYFANTVRQLVSKCNLGALSTFSDIGFNFSRYLKAAEFTSFKTSQALEARIRGHPATNVTDEEDVDTTHGAHDELAVHNLGSRSEVSRPRKTISKLVQKRGSLLEILPERTLSDRLVDAFFEYIHPNFTIFHRGTFFTSYETIWSIASTSTSSSTRGPDPGWVCALMMVYVLGAQALEDKSSHLGLGLILDLDPSHARNLQQTYLTLIIRDSLPRLCLTASLTNVQALMLLSLYQHNAGERNAAWMLLGQASRTAVALGIHRDGENGNFDEVERNARRMCWWVLHMFEQNLSFVLGRPSNTDLVDVSASLPDETVMITDEVDIPRGYLERAVALTEISSRIKRFVASISRDWESPSLLVLSCQTGNQLMEQLDKWRNDLPVHLACRNEDDGYASPKHKRAVALMYVFWDHIKSVLGRPYLLCKVNHIIQLARNQDQHDPMVVPLPDSISYLASESVRAAKSALGILANLSRRKLLEGSVWLDFYYVHHAILVFGVGELGRLNAVSADSNPSSHNDDHDDGQSQIDREPDLETRSVLRELLIVSQRIRLAPTYRILMNVSMQLAYIVGLGPEEVEAWSSNMSSSSSSSLSQSFASVPADNVWGVEAAGQPLLPTQTQNQDQGALEQLFALDTNDMNNSNNVSTYSYSYNYSDSPPEIFADLVNFGWDTNAENPWDFFNIDTLMGT</sequence>
<protein>
    <recommendedName>
        <fullName evidence="5">Xylanolytic transcriptional activator regulatory domain-containing protein</fullName>
    </recommendedName>
</protein>
<feature type="region of interest" description="Disordered" evidence="4">
    <location>
        <begin position="1"/>
        <end position="20"/>
    </location>
</feature>
<dbReference type="PANTHER" id="PTHR47424">
    <property type="entry name" value="REGULATORY PROTEIN GAL4"/>
    <property type="match status" value="1"/>
</dbReference>
<feature type="domain" description="Xylanolytic transcriptional activator regulatory" evidence="5">
    <location>
        <begin position="413"/>
        <end position="486"/>
    </location>
</feature>
<gene>
    <name evidence="6" type="ORF">VKT23_006468</name>
</gene>
<keyword evidence="7" id="KW-1185">Reference proteome</keyword>
<feature type="region of interest" description="Disordered" evidence="4">
    <location>
        <begin position="674"/>
        <end position="697"/>
    </location>
</feature>
<comment type="caution">
    <text evidence="6">The sequence shown here is derived from an EMBL/GenBank/DDBJ whole genome shotgun (WGS) entry which is preliminary data.</text>
</comment>
<evidence type="ECO:0000259" key="5">
    <source>
        <dbReference type="SMART" id="SM00906"/>
    </source>
</evidence>
<evidence type="ECO:0000256" key="4">
    <source>
        <dbReference type="SAM" id="MobiDB-lite"/>
    </source>
</evidence>
<feature type="compositionally biased region" description="Basic and acidic residues" evidence="4">
    <location>
        <begin position="682"/>
        <end position="697"/>
    </location>
</feature>
<name>A0ABR1JQP9_9AGAR</name>
<evidence type="ECO:0000256" key="1">
    <source>
        <dbReference type="ARBA" id="ARBA00023015"/>
    </source>
</evidence>
<keyword evidence="3" id="KW-0539">Nucleus</keyword>
<organism evidence="6 7">
    <name type="scientific">Marasmiellus scandens</name>
    <dbReference type="NCBI Taxonomy" id="2682957"/>
    <lineage>
        <taxon>Eukaryota</taxon>
        <taxon>Fungi</taxon>
        <taxon>Dikarya</taxon>
        <taxon>Basidiomycota</taxon>
        <taxon>Agaricomycotina</taxon>
        <taxon>Agaricomycetes</taxon>
        <taxon>Agaricomycetidae</taxon>
        <taxon>Agaricales</taxon>
        <taxon>Marasmiineae</taxon>
        <taxon>Omphalotaceae</taxon>
        <taxon>Marasmiellus</taxon>
    </lineage>
</organism>
<dbReference type="InterPro" id="IPR007219">
    <property type="entry name" value="XnlR_reg_dom"/>
</dbReference>
<dbReference type="PANTHER" id="PTHR47424:SF6">
    <property type="entry name" value="PROLINE UTILIZATION TRANS-ACTIVATOR"/>
    <property type="match status" value="1"/>
</dbReference>
<dbReference type="EMBL" id="JBANRG010000008">
    <property type="protein sequence ID" value="KAK7464300.1"/>
    <property type="molecule type" value="Genomic_DNA"/>
</dbReference>
<dbReference type="Proteomes" id="UP001498398">
    <property type="component" value="Unassembled WGS sequence"/>
</dbReference>
<dbReference type="InterPro" id="IPR051127">
    <property type="entry name" value="Fungal_SecMet_Regulators"/>
</dbReference>